<dbReference type="EMBL" id="HE616890">
    <property type="protein sequence ID" value="CCE97462.1"/>
    <property type="molecule type" value="Genomic_DNA"/>
</dbReference>
<gene>
    <name evidence="3" type="ordered locus">SFHH103_02970</name>
</gene>
<feature type="compositionally biased region" description="Low complexity" evidence="1">
    <location>
        <begin position="283"/>
        <end position="292"/>
    </location>
</feature>
<sequence>MTFGDEVNRRGAADNSRSDYSDTRHDTPPVPLTENCRFVFSDGRQESKRLAPVPGSISLSNPDGRLSFPKGCFDYLQCRSGFFVFASTAEPPVKAIFSKLRPSKRLVVILAAAFAVSAASGGAAVYVGRDKIAARLSEPSASGLECTTLRTLKLDHRGQRWIRMHVKTDRAGGPDRVRTALRVVGALAKKERADLYQVVVLDAAGPQERAAVRGAAVGAEVLFAPGPQSVKGMDEPFRASYNDGTANPDGMFHGRVMSLGLDEVRAIMANMDDHSPCIDPAAAEAEGAGASEASEHPVETAEGHGGH</sequence>
<keyword evidence="2" id="KW-0812">Transmembrane</keyword>
<dbReference type="HOGENOM" id="CLU_946280_0_0_5"/>
<dbReference type="Proteomes" id="UP000007735">
    <property type="component" value="Chromosome"/>
</dbReference>
<feature type="compositionally biased region" description="Basic and acidic residues" evidence="1">
    <location>
        <begin position="1"/>
        <end position="27"/>
    </location>
</feature>
<evidence type="ECO:0000256" key="1">
    <source>
        <dbReference type="SAM" id="MobiDB-lite"/>
    </source>
</evidence>
<dbReference type="PATRIC" id="fig|380.5.peg.3157"/>
<dbReference type="KEGG" id="sfh:SFHH103_02970"/>
<reference evidence="3 4" key="1">
    <citation type="journal article" date="2012" name="J. Bacteriol.">
        <title>Genome sequence of the soybean symbiont Sinorhizobium fredii HH103.</title>
        <authorList>
            <person name="Weidner S."/>
            <person name="Becker A."/>
            <person name="Bonilla I."/>
            <person name="Jaenicke S."/>
            <person name="Lloret J."/>
            <person name="Margaret I."/>
            <person name="Puhler A."/>
            <person name="Ruiz-Sainz J.E."/>
            <person name="Schneiker-Bekel S."/>
            <person name="Szczepanowski R."/>
            <person name="Vinardell J.M."/>
            <person name="Zehner S."/>
            <person name="Gottfert M."/>
        </authorList>
    </citation>
    <scope>NUCLEOTIDE SEQUENCE [LARGE SCALE GENOMIC DNA]</scope>
    <source>
        <strain evidence="3 4">HH103</strain>
    </source>
</reference>
<name>G9A0R6_SINF1</name>
<protein>
    <submittedName>
        <fullName evidence="3">Uncharacterized protein</fullName>
    </submittedName>
</protein>
<evidence type="ECO:0000313" key="3">
    <source>
        <dbReference type="EMBL" id="CCE97462.1"/>
    </source>
</evidence>
<dbReference type="AlphaFoldDB" id="G9A0R6"/>
<proteinExistence type="predicted"/>
<feature type="compositionally biased region" description="Basic and acidic residues" evidence="1">
    <location>
        <begin position="293"/>
        <end position="307"/>
    </location>
</feature>
<feature type="region of interest" description="Disordered" evidence="1">
    <location>
        <begin position="1"/>
        <end position="31"/>
    </location>
</feature>
<accession>G9A0R6</accession>
<keyword evidence="2" id="KW-1133">Transmembrane helix</keyword>
<evidence type="ECO:0000256" key="2">
    <source>
        <dbReference type="SAM" id="Phobius"/>
    </source>
</evidence>
<evidence type="ECO:0000313" key="4">
    <source>
        <dbReference type="Proteomes" id="UP000007735"/>
    </source>
</evidence>
<organism evidence="3 4">
    <name type="scientific">Sinorhizobium fredii (strain HH103)</name>
    <dbReference type="NCBI Taxonomy" id="1117943"/>
    <lineage>
        <taxon>Bacteria</taxon>
        <taxon>Pseudomonadati</taxon>
        <taxon>Pseudomonadota</taxon>
        <taxon>Alphaproteobacteria</taxon>
        <taxon>Hyphomicrobiales</taxon>
        <taxon>Rhizobiaceae</taxon>
        <taxon>Sinorhizobium/Ensifer group</taxon>
        <taxon>Sinorhizobium</taxon>
    </lineage>
</organism>
<dbReference type="eggNOG" id="ENOG503471S">
    <property type="taxonomic scope" value="Bacteria"/>
</dbReference>
<keyword evidence="2" id="KW-0472">Membrane</keyword>
<feature type="transmembrane region" description="Helical" evidence="2">
    <location>
        <begin position="106"/>
        <end position="127"/>
    </location>
</feature>
<dbReference type="STRING" id="1117943.SFHH103_02970"/>
<feature type="region of interest" description="Disordered" evidence="1">
    <location>
        <begin position="283"/>
        <end position="307"/>
    </location>
</feature>